<protein>
    <submittedName>
        <fullName evidence="3">Helix-turn-helix transcriptional regulator</fullName>
    </submittedName>
</protein>
<reference evidence="3" key="2">
    <citation type="journal article" date="2021" name="PeerJ">
        <title>Extensive microbial diversity within the chicken gut microbiome revealed by metagenomics and culture.</title>
        <authorList>
            <person name="Gilroy R."/>
            <person name="Ravi A."/>
            <person name="Getino M."/>
            <person name="Pursley I."/>
            <person name="Horton D.L."/>
            <person name="Alikhan N.F."/>
            <person name="Baker D."/>
            <person name="Gharbi K."/>
            <person name="Hall N."/>
            <person name="Watson M."/>
            <person name="Adriaenssens E.M."/>
            <person name="Foster-Nyarko E."/>
            <person name="Jarju S."/>
            <person name="Secka A."/>
            <person name="Antonio M."/>
            <person name="Oren A."/>
            <person name="Chaudhuri R.R."/>
            <person name="La Ragione R."/>
            <person name="Hildebrand F."/>
            <person name="Pallen M.J."/>
        </authorList>
    </citation>
    <scope>NUCLEOTIDE SEQUENCE</scope>
    <source>
        <strain evidence="3">11167</strain>
    </source>
</reference>
<dbReference type="SUPFAM" id="SSF47413">
    <property type="entry name" value="lambda repressor-like DNA-binding domains"/>
    <property type="match status" value="1"/>
</dbReference>
<evidence type="ECO:0000256" key="1">
    <source>
        <dbReference type="ARBA" id="ARBA00023125"/>
    </source>
</evidence>
<accession>A0A9D9EBT1</accession>
<evidence type="ECO:0000313" key="3">
    <source>
        <dbReference type="EMBL" id="MBO8443666.1"/>
    </source>
</evidence>
<sequence>MDNLIKALRKKRRMTQNELAYCCNVSRQTIIAVEKGTFSPSLSLAYKLAKVLDYQMEDMYDFSALDAEIRTLEQYDEETKARKIQEILNSHR</sequence>
<dbReference type="InterPro" id="IPR010982">
    <property type="entry name" value="Lambda_DNA-bd_dom_sf"/>
</dbReference>
<evidence type="ECO:0000259" key="2">
    <source>
        <dbReference type="PROSITE" id="PS50943"/>
    </source>
</evidence>
<dbReference type="Proteomes" id="UP000823633">
    <property type="component" value="Unassembled WGS sequence"/>
</dbReference>
<organism evidence="3 4">
    <name type="scientific">Candidatus Aphodenecus pullistercoris</name>
    <dbReference type="NCBI Taxonomy" id="2840669"/>
    <lineage>
        <taxon>Bacteria</taxon>
        <taxon>Pseudomonadati</taxon>
        <taxon>Spirochaetota</taxon>
        <taxon>Spirochaetia</taxon>
        <taxon>Spirochaetales</taxon>
        <taxon>Candidatus Aphodenecus</taxon>
    </lineage>
</organism>
<keyword evidence="1" id="KW-0238">DNA-binding</keyword>
<dbReference type="PANTHER" id="PTHR46558">
    <property type="entry name" value="TRACRIPTIONAL REGULATORY PROTEIN-RELATED-RELATED"/>
    <property type="match status" value="1"/>
</dbReference>
<comment type="caution">
    <text evidence="3">The sequence shown here is derived from an EMBL/GenBank/DDBJ whole genome shotgun (WGS) entry which is preliminary data.</text>
</comment>
<dbReference type="PROSITE" id="PS50943">
    <property type="entry name" value="HTH_CROC1"/>
    <property type="match status" value="1"/>
</dbReference>
<dbReference type="SMART" id="SM00530">
    <property type="entry name" value="HTH_XRE"/>
    <property type="match status" value="1"/>
</dbReference>
<feature type="domain" description="HTH cro/C1-type" evidence="2">
    <location>
        <begin position="5"/>
        <end position="59"/>
    </location>
</feature>
<dbReference type="Gene3D" id="1.10.260.40">
    <property type="entry name" value="lambda repressor-like DNA-binding domains"/>
    <property type="match status" value="1"/>
</dbReference>
<dbReference type="EMBL" id="JADIMU010000053">
    <property type="protein sequence ID" value="MBO8443666.1"/>
    <property type="molecule type" value="Genomic_DNA"/>
</dbReference>
<dbReference type="PANTHER" id="PTHR46558:SF4">
    <property type="entry name" value="DNA-BIDING PHAGE PROTEIN"/>
    <property type="match status" value="1"/>
</dbReference>
<dbReference type="CDD" id="cd00093">
    <property type="entry name" value="HTH_XRE"/>
    <property type="match status" value="1"/>
</dbReference>
<dbReference type="AlphaFoldDB" id="A0A9D9EBT1"/>
<proteinExistence type="predicted"/>
<dbReference type="GO" id="GO:0003677">
    <property type="term" value="F:DNA binding"/>
    <property type="evidence" value="ECO:0007669"/>
    <property type="project" value="UniProtKB-KW"/>
</dbReference>
<dbReference type="InterPro" id="IPR001387">
    <property type="entry name" value="Cro/C1-type_HTH"/>
</dbReference>
<gene>
    <name evidence="3" type="ORF">IAC42_07945</name>
</gene>
<dbReference type="Pfam" id="PF01381">
    <property type="entry name" value="HTH_3"/>
    <property type="match status" value="1"/>
</dbReference>
<name>A0A9D9EBT1_9SPIR</name>
<reference evidence="3" key="1">
    <citation type="submission" date="2020-10" db="EMBL/GenBank/DDBJ databases">
        <authorList>
            <person name="Gilroy R."/>
        </authorList>
    </citation>
    <scope>NUCLEOTIDE SEQUENCE</scope>
    <source>
        <strain evidence="3">11167</strain>
    </source>
</reference>
<evidence type="ECO:0000313" key="4">
    <source>
        <dbReference type="Proteomes" id="UP000823633"/>
    </source>
</evidence>